<evidence type="ECO:0000256" key="1">
    <source>
        <dbReference type="ARBA" id="ARBA00004651"/>
    </source>
</evidence>
<feature type="transmembrane region" description="Helical" evidence="8">
    <location>
        <begin position="220"/>
        <end position="237"/>
    </location>
</feature>
<dbReference type="PANTHER" id="PTHR43568">
    <property type="entry name" value="P PROTEIN"/>
    <property type="match status" value="1"/>
</dbReference>
<dbReference type="CDD" id="cd01116">
    <property type="entry name" value="P_permease"/>
    <property type="match status" value="1"/>
</dbReference>
<name>A0A7Y9B0S6_9FIRM</name>
<sequence length="420" mass="44565">MKIIAILVFVLVIGLIISEKVHRAAAALAGAVVLILTGVMSGQKALSYIDFNTIGVLVGMMILVAVIRQSGLFEYVAIKAAKAVHGDPWKIMIAFILITAALSGILDNVTTVLLVGPMTIAIARMLEINPVPFLMTQILASNVGGTATLIGDPPNIMIGSAANLSFMDFIANTGAAVVLILVFMIIMMKFVYKKEIEVSGLDTSKIMSLDPDKSITDKPLLIKGVVVIGLVIVGFILHDKLGMESSVIALTAAAIMLIIGKQSVDNAIQDVEWTTIIFFMSLFVVVGGLTETGVIKQMAAVVIDKTAGHPVIMMLILLWASAILSSFLDNIPFVATLIPLVLALKAGGMDVEPLWWSISLGACLGGNGTMIGASANVVLSDISTKHGYPITFKSYLRIGMPFMLGSVAISMIFLLVKYAM</sequence>
<evidence type="ECO:0000256" key="2">
    <source>
        <dbReference type="ARBA" id="ARBA00009843"/>
    </source>
</evidence>
<dbReference type="PRINTS" id="PR00758">
    <property type="entry name" value="ARSENICPUMP"/>
</dbReference>
<dbReference type="InterPro" id="IPR004680">
    <property type="entry name" value="Cit_transptr-like_dom"/>
</dbReference>
<evidence type="ECO:0000313" key="11">
    <source>
        <dbReference type="Proteomes" id="UP000526307"/>
    </source>
</evidence>
<feature type="transmembrane region" description="Helical" evidence="8">
    <location>
        <begin position="243"/>
        <end position="259"/>
    </location>
</feature>
<feature type="transmembrane region" description="Helical" evidence="8">
    <location>
        <begin position="88"/>
        <end position="106"/>
    </location>
</feature>
<keyword evidence="4" id="KW-1003">Cell membrane</keyword>
<gene>
    <name evidence="10" type="ORF">HW270_04970</name>
</gene>
<feature type="transmembrane region" description="Helical" evidence="8">
    <location>
        <begin position="354"/>
        <end position="375"/>
    </location>
</feature>
<feature type="transmembrane region" description="Helical" evidence="8">
    <location>
        <begin position="395"/>
        <end position="416"/>
    </location>
</feature>
<feature type="domain" description="Citrate transporter-like" evidence="9">
    <location>
        <begin position="15"/>
        <end position="361"/>
    </location>
</feature>
<dbReference type="EMBL" id="JABXYR010000002">
    <property type="protein sequence ID" value="NWO23418.1"/>
    <property type="molecule type" value="Genomic_DNA"/>
</dbReference>
<evidence type="ECO:0000256" key="5">
    <source>
        <dbReference type="ARBA" id="ARBA00022692"/>
    </source>
</evidence>
<feature type="transmembrane region" description="Helical" evidence="8">
    <location>
        <begin position="45"/>
        <end position="67"/>
    </location>
</feature>
<dbReference type="AlphaFoldDB" id="A0A7Y9B0S6"/>
<dbReference type="Pfam" id="PF03600">
    <property type="entry name" value="CitMHS"/>
    <property type="match status" value="1"/>
</dbReference>
<protein>
    <submittedName>
        <fullName evidence="10">ArsB/NhaD family transporter</fullName>
    </submittedName>
</protein>
<keyword evidence="5 8" id="KW-0812">Transmembrane</keyword>
<comment type="caution">
    <text evidence="10">The sequence shown here is derived from an EMBL/GenBank/DDBJ whole genome shotgun (WGS) entry which is preliminary data.</text>
</comment>
<evidence type="ECO:0000256" key="7">
    <source>
        <dbReference type="ARBA" id="ARBA00023136"/>
    </source>
</evidence>
<evidence type="ECO:0000259" key="9">
    <source>
        <dbReference type="Pfam" id="PF03600"/>
    </source>
</evidence>
<evidence type="ECO:0000256" key="4">
    <source>
        <dbReference type="ARBA" id="ARBA00022475"/>
    </source>
</evidence>
<organism evidence="10 11">
    <name type="scientific">Mogibacterium timidum</name>
    <dbReference type="NCBI Taxonomy" id="35519"/>
    <lineage>
        <taxon>Bacteria</taxon>
        <taxon>Bacillati</taxon>
        <taxon>Bacillota</taxon>
        <taxon>Clostridia</taxon>
        <taxon>Peptostreptococcales</taxon>
        <taxon>Anaerovoracaceae</taxon>
        <taxon>Mogibacterium</taxon>
    </lineage>
</organism>
<proteinExistence type="inferred from homology"/>
<evidence type="ECO:0000256" key="8">
    <source>
        <dbReference type="SAM" id="Phobius"/>
    </source>
</evidence>
<comment type="subcellular location">
    <subcellularLocation>
        <location evidence="1">Cell membrane</location>
        <topology evidence="1">Multi-pass membrane protein</topology>
    </subcellularLocation>
</comment>
<evidence type="ECO:0000256" key="3">
    <source>
        <dbReference type="ARBA" id="ARBA00022448"/>
    </source>
</evidence>
<keyword evidence="7 8" id="KW-0472">Membrane</keyword>
<keyword evidence="6 8" id="KW-1133">Transmembrane helix</keyword>
<dbReference type="Proteomes" id="UP000526307">
    <property type="component" value="Unassembled WGS sequence"/>
</dbReference>
<keyword evidence="3" id="KW-0813">Transport</keyword>
<feature type="transmembrane region" description="Helical" evidence="8">
    <location>
        <begin position="271"/>
        <end position="290"/>
    </location>
</feature>
<dbReference type="PANTHER" id="PTHR43568:SF1">
    <property type="entry name" value="P PROTEIN"/>
    <property type="match status" value="1"/>
</dbReference>
<dbReference type="GO" id="GO:0005886">
    <property type="term" value="C:plasma membrane"/>
    <property type="evidence" value="ECO:0007669"/>
    <property type="project" value="UniProtKB-SubCell"/>
</dbReference>
<evidence type="ECO:0000256" key="6">
    <source>
        <dbReference type="ARBA" id="ARBA00022989"/>
    </source>
</evidence>
<keyword evidence="11" id="KW-1185">Reference proteome</keyword>
<dbReference type="RefSeq" id="WP_009643893.1">
    <property type="nucleotide sequence ID" value="NZ_CAUUGE010000006.1"/>
</dbReference>
<dbReference type="InterPro" id="IPR000802">
    <property type="entry name" value="Arsenical_pump_ArsB"/>
</dbReference>
<evidence type="ECO:0000313" key="10">
    <source>
        <dbReference type="EMBL" id="NWO23418.1"/>
    </source>
</evidence>
<dbReference type="InterPro" id="IPR051475">
    <property type="entry name" value="Diverse_Ion_Transporter"/>
</dbReference>
<reference evidence="10 11" key="1">
    <citation type="submission" date="2020-06" db="EMBL/GenBank/DDBJ databases">
        <title>Mogibacterium timidum strain W9173 genomic sequence.</title>
        <authorList>
            <person name="Wade W.G."/>
            <person name="Johnston C.D."/>
            <person name="Chen T."/>
            <person name="Dewhirst F.E."/>
        </authorList>
    </citation>
    <scope>NUCLEOTIDE SEQUENCE [LARGE SCALE GENOMIC DNA]</scope>
    <source>
        <strain evidence="10 11">W9173</strain>
    </source>
</reference>
<accession>A0A7Y9B0S6</accession>
<comment type="similarity">
    <text evidence="2">Belongs to the CitM (TC 2.A.11) transporter family.</text>
</comment>
<dbReference type="GO" id="GO:0015105">
    <property type="term" value="F:arsenite transmembrane transporter activity"/>
    <property type="evidence" value="ECO:0007669"/>
    <property type="project" value="InterPro"/>
</dbReference>
<feature type="transmembrane region" description="Helical" evidence="8">
    <location>
        <begin position="169"/>
        <end position="192"/>
    </location>
</feature>
<feature type="transmembrane region" description="Helical" evidence="8">
    <location>
        <begin position="310"/>
        <end position="342"/>
    </location>
</feature>